<protein>
    <submittedName>
        <fullName evidence="1">Uncharacterized protein</fullName>
    </submittedName>
</protein>
<dbReference type="EMBL" id="CM042011">
    <property type="protein sequence ID" value="KAI3764412.1"/>
    <property type="molecule type" value="Genomic_DNA"/>
</dbReference>
<accession>A0ACB9F176</accession>
<evidence type="ECO:0000313" key="1">
    <source>
        <dbReference type="EMBL" id="KAI3764412.1"/>
    </source>
</evidence>
<name>A0ACB9F176_CICIN</name>
<gene>
    <name evidence="1" type="ORF">L2E82_14419</name>
</gene>
<reference evidence="2" key="1">
    <citation type="journal article" date="2022" name="Mol. Ecol. Resour.">
        <title>The genomes of chicory, endive, great burdock and yacon provide insights into Asteraceae palaeo-polyploidization history and plant inulin production.</title>
        <authorList>
            <person name="Fan W."/>
            <person name="Wang S."/>
            <person name="Wang H."/>
            <person name="Wang A."/>
            <person name="Jiang F."/>
            <person name="Liu H."/>
            <person name="Zhao H."/>
            <person name="Xu D."/>
            <person name="Zhang Y."/>
        </authorList>
    </citation>
    <scope>NUCLEOTIDE SEQUENCE [LARGE SCALE GENOMIC DNA]</scope>
    <source>
        <strain evidence="2">cv. Punajuju</strain>
    </source>
</reference>
<sequence length="121" mass="13340">MMLNRRSTASLLGMIFFCKLLILTLVSHQSSSVDLYKWIHQAFGRIWIEFYGSIQHNGPEAEAGILSKARTPTINFVLGGPGVGKGTQCARIAETYGFTHLSVTEVARIARASGIIDIDWN</sequence>
<reference evidence="1 2" key="2">
    <citation type="journal article" date="2022" name="Mol. Ecol. Resour.">
        <title>The genomes of chicory, endive, great burdock and yacon provide insights into Asteraceae paleo-polyploidization history and plant inulin production.</title>
        <authorList>
            <person name="Fan W."/>
            <person name="Wang S."/>
            <person name="Wang H."/>
            <person name="Wang A."/>
            <person name="Jiang F."/>
            <person name="Liu H."/>
            <person name="Zhao H."/>
            <person name="Xu D."/>
            <person name="Zhang Y."/>
        </authorList>
    </citation>
    <scope>NUCLEOTIDE SEQUENCE [LARGE SCALE GENOMIC DNA]</scope>
    <source>
        <strain evidence="2">cv. Punajuju</strain>
        <tissue evidence="1">Leaves</tissue>
    </source>
</reference>
<proteinExistence type="predicted"/>
<dbReference type="Proteomes" id="UP001055811">
    <property type="component" value="Linkage Group LG03"/>
</dbReference>
<evidence type="ECO:0000313" key="2">
    <source>
        <dbReference type="Proteomes" id="UP001055811"/>
    </source>
</evidence>
<keyword evidence="2" id="KW-1185">Reference proteome</keyword>
<comment type="caution">
    <text evidence="1">The sequence shown here is derived from an EMBL/GenBank/DDBJ whole genome shotgun (WGS) entry which is preliminary data.</text>
</comment>
<organism evidence="1 2">
    <name type="scientific">Cichorium intybus</name>
    <name type="common">Chicory</name>
    <dbReference type="NCBI Taxonomy" id="13427"/>
    <lineage>
        <taxon>Eukaryota</taxon>
        <taxon>Viridiplantae</taxon>
        <taxon>Streptophyta</taxon>
        <taxon>Embryophyta</taxon>
        <taxon>Tracheophyta</taxon>
        <taxon>Spermatophyta</taxon>
        <taxon>Magnoliopsida</taxon>
        <taxon>eudicotyledons</taxon>
        <taxon>Gunneridae</taxon>
        <taxon>Pentapetalae</taxon>
        <taxon>asterids</taxon>
        <taxon>campanulids</taxon>
        <taxon>Asterales</taxon>
        <taxon>Asteraceae</taxon>
        <taxon>Cichorioideae</taxon>
        <taxon>Cichorieae</taxon>
        <taxon>Cichoriinae</taxon>
        <taxon>Cichorium</taxon>
    </lineage>
</organism>